<organism evidence="2 3">
    <name type="scientific">Trypanosoma cruzi (strain CL Brener)</name>
    <dbReference type="NCBI Taxonomy" id="353153"/>
    <lineage>
        <taxon>Eukaryota</taxon>
        <taxon>Discoba</taxon>
        <taxon>Euglenozoa</taxon>
        <taxon>Kinetoplastea</taxon>
        <taxon>Metakinetoplastina</taxon>
        <taxon>Trypanosomatida</taxon>
        <taxon>Trypanosomatidae</taxon>
        <taxon>Trypanosoma</taxon>
        <taxon>Schizotrypanum</taxon>
    </lineage>
</organism>
<keyword evidence="1" id="KW-0175">Coiled coil</keyword>
<reference evidence="2 3" key="1">
    <citation type="journal article" date="2005" name="Science">
        <title>The genome sequence of Trypanosoma cruzi, etiologic agent of Chagas disease.</title>
        <authorList>
            <person name="El-Sayed N.M."/>
            <person name="Myler P.J."/>
            <person name="Bartholomeu D.C."/>
            <person name="Nilsson D."/>
            <person name="Aggarwal G."/>
            <person name="Tran A.N."/>
            <person name="Ghedin E."/>
            <person name="Worthey E.A."/>
            <person name="Delcher A.L."/>
            <person name="Blandin G."/>
            <person name="Westenberger S.J."/>
            <person name="Caler E."/>
            <person name="Cerqueira G.C."/>
            <person name="Branche C."/>
            <person name="Haas B."/>
            <person name="Anupama A."/>
            <person name="Arner E."/>
            <person name="Aslund L."/>
            <person name="Attipoe P."/>
            <person name="Bontempi E."/>
            <person name="Bringaud F."/>
            <person name="Burton P."/>
            <person name="Cadag E."/>
            <person name="Campbell D.A."/>
            <person name="Carrington M."/>
            <person name="Crabtree J."/>
            <person name="Darban H."/>
            <person name="da Silveira J.F."/>
            <person name="de Jong P."/>
            <person name="Edwards K."/>
            <person name="Englund P.T."/>
            <person name="Fazelina G."/>
            <person name="Feldblyum T."/>
            <person name="Ferella M."/>
            <person name="Frasch A.C."/>
            <person name="Gull K."/>
            <person name="Horn D."/>
            <person name="Hou L."/>
            <person name="Huang Y."/>
            <person name="Kindlund E."/>
            <person name="Klingbeil M."/>
            <person name="Kluge S."/>
            <person name="Koo H."/>
            <person name="Lacerda D."/>
            <person name="Levin M.J."/>
            <person name="Lorenzi H."/>
            <person name="Louie T."/>
            <person name="Machado C.R."/>
            <person name="McCulloch R."/>
            <person name="McKenna A."/>
            <person name="Mizuno Y."/>
            <person name="Mottram J.C."/>
            <person name="Nelson S."/>
            <person name="Ochaya S."/>
            <person name="Osoegawa K."/>
            <person name="Pai G."/>
            <person name="Parsons M."/>
            <person name="Pentony M."/>
            <person name="Pettersson U."/>
            <person name="Pop M."/>
            <person name="Ramirez J.L."/>
            <person name="Rinta J."/>
            <person name="Robertson L."/>
            <person name="Salzberg S.L."/>
            <person name="Sanchez D.O."/>
            <person name="Seyler A."/>
            <person name="Sharma R."/>
            <person name="Shetty J."/>
            <person name="Simpson A.J."/>
            <person name="Sisk E."/>
            <person name="Tammi M.T."/>
            <person name="Tarleton R."/>
            <person name="Teixeira S."/>
            <person name="Van Aken S."/>
            <person name="Vogt C."/>
            <person name="Ward P.N."/>
            <person name="Wickstead B."/>
            <person name="Wortman J."/>
            <person name="White O."/>
            <person name="Fraser C.M."/>
            <person name="Stuart K.D."/>
            <person name="Andersson B."/>
        </authorList>
    </citation>
    <scope>NUCLEOTIDE SEQUENCE [LARGE SCALE GENOMIC DNA]</scope>
    <source>
        <strain evidence="2 3">CL Brener</strain>
    </source>
</reference>
<proteinExistence type="predicted"/>
<dbReference type="RefSeq" id="XP_809833.1">
    <property type="nucleotide sequence ID" value="XM_804740.1"/>
</dbReference>
<feature type="coiled-coil region" evidence="1">
    <location>
        <begin position="90"/>
        <end position="131"/>
    </location>
</feature>
<name>Q4D631_TRYCC</name>
<dbReference type="eggNOG" id="ENOG502S5UC">
    <property type="taxonomic scope" value="Eukaryota"/>
</dbReference>
<comment type="caution">
    <text evidence="2">The sequence shown here is derived from an EMBL/GenBank/DDBJ whole genome shotgun (WGS) entry which is preliminary data.</text>
</comment>
<dbReference type="GeneID" id="3540500"/>
<dbReference type="Proteomes" id="UP000002296">
    <property type="component" value="Unassembled WGS sequence"/>
</dbReference>
<dbReference type="KEGG" id="tcr:509617.50"/>
<accession>Q4D631</accession>
<dbReference type="InParanoid" id="Q4D631"/>
<evidence type="ECO:0000256" key="1">
    <source>
        <dbReference type="SAM" id="Coils"/>
    </source>
</evidence>
<gene>
    <name evidence="2" type="ORF">Tc00.1047053509617.50</name>
</gene>
<sequence>MYCPSGRCLTLYIAPCDISFVIIYYYYYLGGGGSSVFGMERSSEFFLCASLLVSHASEGSFIVSSSLFLCDSVFLHMAGLTEEDITEEAIHSEEARLLNETRKITQLQANIAALQAELKFAEEERTRLANSLRWRRMMAEVEKDEEITGITAAMTAALNEFRASLRPPEDYDEARENIPYVDTDDYADFSPIESLFDDRLALVWELVSGDGDGAAGERAVRHRRAMLMLLVLTVNLGRLAEFAGAGAEVVEETEELKENVTSVWQQLLYSDCGLTPPEKLEWKEVVQIFLGAPYDTPA</sequence>
<dbReference type="SMR" id="Q4D631"/>
<keyword evidence="3" id="KW-1185">Reference proteome</keyword>
<dbReference type="AlphaFoldDB" id="Q4D631"/>
<dbReference type="PaxDb" id="353153-Q4D631"/>
<dbReference type="EMBL" id="AAHK01000953">
    <property type="protein sequence ID" value="EAN87982.1"/>
    <property type="molecule type" value="Genomic_DNA"/>
</dbReference>
<protein>
    <submittedName>
        <fullName evidence="2">Uncharacterized protein</fullName>
    </submittedName>
</protein>
<evidence type="ECO:0000313" key="3">
    <source>
        <dbReference type="Proteomes" id="UP000002296"/>
    </source>
</evidence>
<evidence type="ECO:0000313" key="2">
    <source>
        <dbReference type="EMBL" id="EAN87982.1"/>
    </source>
</evidence>